<comment type="subcellular location">
    <subcellularLocation>
        <location evidence="3">Cytoplasm</location>
    </subcellularLocation>
</comment>
<comment type="similarity">
    <text evidence="1 3">Belongs to the UreD family.</text>
</comment>
<dbReference type="Pfam" id="PF01774">
    <property type="entry name" value="UreD"/>
    <property type="match status" value="1"/>
</dbReference>
<accession>A0ABT3WEI6</accession>
<protein>
    <recommendedName>
        <fullName evidence="3">Urease accessory protein UreD</fullName>
    </recommendedName>
</protein>
<dbReference type="PANTHER" id="PTHR33643:SF1">
    <property type="entry name" value="UREASE ACCESSORY PROTEIN D"/>
    <property type="match status" value="1"/>
</dbReference>
<evidence type="ECO:0000256" key="1">
    <source>
        <dbReference type="ARBA" id="ARBA00007177"/>
    </source>
</evidence>
<dbReference type="InterPro" id="IPR002669">
    <property type="entry name" value="UreD"/>
</dbReference>
<reference evidence="4" key="1">
    <citation type="submission" date="2022-07" db="EMBL/GenBank/DDBJ databases">
        <title>Bombella genomes.</title>
        <authorList>
            <person name="Harer L."/>
            <person name="Styblova S."/>
            <person name="Ehrmann M."/>
        </authorList>
    </citation>
    <scope>NUCLEOTIDE SEQUENCE</scope>
    <source>
        <strain evidence="4">TMW 2.2543</strain>
    </source>
</reference>
<organism evidence="4 5">
    <name type="scientific">Bombella pluederhausensis</name>
    <dbReference type="NCBI Taxonomy" id="2967336"/>
    <lineage>
        <taxon>Bacteria</taxon>
        <taxon>Pseudomonadati</taxon>
        <taxon>Pseudomonadota</taxon>
        <taxon>Alphaproteobacteria</taxon>
        <taxon>Acetobacterales</taxon>
        <taxon>Acetobacteraceae</taxon>
        <taxon>Bombella</taxon>
    </lineage>
</organism>
<keyword evidence="3" id="KW-0996">Nickel insertion</keyword>
<dbReference type="Proteomes" id="UP001165576">
    <property type="component" value="Unassembled WGS sequence"/>
</dbReference>
<evidence type="ECO:0000313" key="4">
    <source>
        <dbReference type="EMBL" id="MCX5617273.1"/>
    </source>
</evidence>
<comment type="subunit">
    <text evidence="3">UreD, UreF and UreG form a complex that acts as a GTP-hydrolysis-dependent molecular chaperone, activating the urease apoprotein by helping to assemble the nickel containing metallocenter of UreC. The UreE protein probably delivers the nickel.</text>
</comment>
<evidence type="ECO:0000313" key="5">
    <source>
        <dbReference type="Proteomes" id="UP001165576"/>
    </source>
</evidence>
<dbReference type="PANTHER" id="PTHR33643">
    <property type="entry name" value="UREASE ACCESSORY PROTEIN D"/>
    <property type="match status" value="1"/>
</dbReference>
<sequence>MLTQASGESAEMDTGTARAALPLQRAEGMFAISARLRDGQTRRGVLRQGGCSRLLFPRRDETQLEAVMVNISGGLAAGDHLRNEVRCEEGAELLMSSQGHERVYRARPEDPPAVIHTDCHLAPQSRLEWLPHGTIFFNGARLERSMTVEMAGTASFLFYESRILGRRGSGEQLQQLHLRDRLSIRRDGRPVLEDSTIMMGDGLHEFLQQSPVADEACMDTTLVLVDRDAESYLPRLRPLLEDMGPEASFAVSCWDGKLVIRGLARNNWVAESLMHRLLPCLRAGRRLPTGWRI</sequence>
<keyword evidence="3" id="KW-0963">Cytoplasm</keyword>
<comment type="function">
    <text evidence="3">Required for maturation of urease via the functional incorporation of the urease nickel metallocenter.</text>
</comment>
<dbReference type="RefSeq" id="WP_266115786.1">
    <property type="nucleotide sequence ID" value="NZ_JANIDY010000001.1"/>
</dbReference>
<keyword evidence="2 3" id="KW-0143">Chaperone</keyword>
<comment type="caution">
    <text evidence="4">The sequence shown here is derived from an EMBL/GenBank/DDBJ whole genome shotgun (WGS) entry which is preliminary data.</text>
</comment>
<proteinExistence type="inferred from homology"/>
<evidence type="ECO:0000256" key="3">
    <source>
        <dbReference type="HAMAP-Rule" id="MF_01384"/>
    </source>
</evidence>
<name>A0ABT3WEI6_9PROT</name>
<evidence type="ECO:0000256" key="2">
    <source>
        <dbReference type="ARBA" id="ARBA00023186"/>
    </source>
</evidence>
<dbReference type="HAMAP" id="MF_01384">
    <property type="entry name" value="UreD"/>
    <property type="match status" value="1"/>
</dbReference>
<dbReference type="EMBL" id="JANIDY010000001">
    <property type="protein sequence ID" value="MCX5617273.1"/>
    <property type="molecule type" value="Genomic_DNA"/>
</dbReference>
<keyword evidence="5" id="KW-1185">Reference proteome</keyword>
<gene>
    <name evidence="3" type="primary">ureD</name>
    <name evidence="4" type="ORF">NQF86_01110</name>
</gene>